<proteinExistence type="predicted"/>
<sequence>MFPDWIGFSVLAGLVYAVSAESSDAKLLRRKRQGLGAFSQARTTNSPFIDTDESSGVALQLDALKITSAPAVDDSFGPAAQSSVPSTTILPAGTPAKAPGAPIKAPGGPVPPTVTQAPAGPPTTFSGYLVGSPYPFALPPPDIPYFGSKWNGPWGYPIGHYQAFRGTGQYVNHYQYYPLSYYGSLMAPLRYAVSGNATSEATRTRHVRPRQDNHAPFVDTNLAAGINLDLDRLGLTSAPAQDNLFNSFVLPMTTPIPVALGESPPVSTTTMRPMTTFPGYLVGSRICSLSSRSTRHISARNGTVLGGHYQAFRGTEQYANHYHYYPLSYFGWFMTRFS</sequence>
<evidence type="ECO:0000256" key="1">
    <source>
        <dbReference type="SAM" id="SignalP"/>
    </source>
</evidence>
<dbReference type="EMBL" id="MTYJ01000125">
    <property type="protein sequence ID" value="OQV13382.1"/>
    <property type="molecule type" value="Genomic_DNA"/>
</dbReference>
<keyword evidence="1" id="KW-0732">Signal</keyword>
<protein>
    <submittedName>
        <fullName evidence="2">Uncharacterized protein</fullName>
    </submittedName>
</protein>
<organism evidence="2 3">
    <name type="scientific">Hypsibius exemplaris</name>
    <name type="common">Freshwater tardigrade</name>
    <dbReference type="NCBI Taxonomy" id="2072580"/>
    <lineage>
        <taxon>Eukaryota</taxon>
        <taxon>Metazoa</taxon>
        <taxon>Ecdysozoa</taxon>
        <taxon>Tardigrada</taxon>
        <taxon>Eutardigrada</taxon>
        <taxon>Parachela</taxon>
        <taxon>Hypsibioidea</taxon>
        <taxon>Hypsibiidae</taxon>
        <taxon>Hypsibius</taxon>
    </lineage>
</organism>
<dbReference type="Proteomes" id="UP000192578">
    <property type="component" value="Unassembled WGS sequence"/>
</dbReference>
<accession>A0A1W0WDY6</accession>
<keyword evidence="3" id="KW-1185">Reference proteome</keyword>
<evidence type="ECO:0000313" key="2">
    <source>
        <dbReference type="EMBL" id="OQV13382.1"/>
    </source>
</evidence>
<feature type="chain" id="PRO_5013026259" evidence="1">
    <location>
        <begin position="21"/>
        <end position="338"/>
    </location>
</feature>
<dbReference type="AlphaFoldDB" id="A0A1W0WDY6"/>
<feature type="signal peptide" evidence="1">
    <location>
        <begin position="1"/>
        <end position="20"/>
    </location>
</feature>
<comment type="caution">
    <text evidence="2">The sequence shown here is derived from an EMBL/GenBank/DDBJ whole genome shotgun (WGS) entry which is preliminary data.</text>
</comment>
<reference evidence="3" key="1">
    <citation type="submission" date="2017-01" db="EMBL/GenBank/DDBJ databases">
        <title>Comparative genomics of anhydrobiosis in the tardigrade Hypsibius dujardini.</title>
        <authorList>
            <person name="Yoshida Y."/>
            <person name="Koutsovoulos G."/>
            <person name="Laetsch D."/>
            <person name="Stevens L."/>
            <person name="Kumar S."/>
            <person name="Horikawa D."/>
            <person name="Ishino K."/>
            <person name="Komine S."/>
            <person name="Tomita M."/>
            <person name="Blaxter M."/>
            <person name="Arakawa K."/>
        </authorList>
    </citation>
    <scope>NUCLEOTIDE SEQUENCE [LARGE SCALE GENOMIC DNA]</scope>
    <source>
        <strain evidence="3">Z151</strain>
    </source>
</reference>
<gene>
    <name evidence="2" type="ORF">BV898_12415</name>
</gene>
<evidence type="ECO:0000313" key="3">
    <source>
        <dbReference type="Proteomes" id="UP000192578"/>
    </source>
</evidence>
<name>A0A1W0WDY6_HYPEX</name>